<evidence type="ECO:0000313" key="7">
    <source>
        <dbReference type="EMBL" id="BES88117.1"/>
    </source>
</evidence>
<dbReference type="EMBL" id="AP028909">
    <property type="protein sequence ID" value="BES88117.1"/>
    <property type="molecule type" value="Genomic_DNA"/>
</dbReference>
<protein>
    <submittedName>
        <fullName evidence="7">Metallophosphoesterase 1</fullName>
    </submittedName>
</protein>
<dbReference type="InterPro" id="IPR004843">
    <property type="entry name" value="Calcineurin-like_PHP"/>
</dbReference>
<dbReference type="Gene3D" id="3.60.21.10">
    <property type="match status" value="1"/>
</dbReference>
<comment type="subcellular location">
    <subcellularLocation>
        <location evidence="1">Membrane</location>
        <topology evidence="1">Multi-pass membrane protein</topology>
    </subcellularLocation>
</comment>
<evidence type="ECO:0000256" key="1">
    <source>
        <dbReference type="ARBA" id="ARBA00004141"/>
    </source>
</evidence>
<evidence type="ECO:0000313" key="8">
    <source>
        <dbReference type="Proteomes" id="UP001307889"/>
    </source>
</evidence>
<evidence type="ECO:0000256" key="2">
    <source>
        <dbReference type="ARBA" id="ARBA00022692"/>
    </source>
</evidence>
<dbReference type="PANTHER" id="PTHR13315:SF4">
    <property type="entry name" value="METALLOPHOSPHOESTERASE, ISOFORM E"/>
    <property type="match status" value="1"/>
</dbReference>
<dbReference type="Pfam" id="PF00149">
    <property type="entry name" value="Metallophos"/>
    <property type="match status" value="1"/>
</dbReference>
<keyword evidence="8" id="KW-1185">Reference proteome</keyword>
<evidence type="ECO:0000259" key="6">
    <source>
        <dbReference type="Pfam" id="PF00149"/>
    </source>
</evidence>
<dbReference type="SUPFAM" id="SSF56300">
    <property type="entry name" value="Metallo-dependent phosphatases"/>
    <property type="match status" value="1"/>
</dbReference>
<dbReference type="PANTHER" id="PTHR13315">
    <property type="entry name" value="METALLO PHOSPHOESTERASE RELATED"/>
    <property type="match status" value="1"/>
</dbReference>
<name>A0ABN7ACY6_9HEMI</name>
<evidence type="ECO:0000256" key="5">
    <source>
        <dbReference type="SAM" id="Phobius"/>
    </source>
</evidence>
<dbReference type="InterPro" id="IPR033308">
    <property type="entry name" value="PGAP5/Cdc1/Ted1"/>
</dbReference>
<evidence type="ECO:0000256" key="3">
    <source>
        <dbReference type="ARBA" id="ARBA00022989"/>
    </source>
</evidence>
<proteinExistence type="predicted"/>
<reference evidence="7 8" key="1">
    <citation type="submission" date="2023-09" db="EMBL/GenBank/DDBJ databases">
        <title>Nesidiocoris tenuis whole genome shotgun sequence.</title>
        <authorList>
            <person name="Shibata T."/>
            <person name="Shimoda M."/>
            <person name="Kobayashi T."/>
            <person name="Uehara T."/>
        </authorList>
    </citation>
    <scope>NUCLEOTIDE SEQUENCE [LARGE SCALE GENOMIC DNA]</scope>
    <source>
        <strain evidence="7 8">Japan</strain>
    </source>
</reference>
<keyword evidence="4 5" id="KW-0472">Membrane</keyword>
<evidence type="ECO:0000256" key="4">
    <source>
        <dbReference type="ARBA" id="ARBA00023136"/>
    </source>
</evidence>
<feature type="transmembrane region" description="Helical" evidence="5">
    <location>
        <begin position="326"/>
        <end position="345"/>
    </location>
</feature>
<gene>
    <name evidence="7" type="ORF">NTJ_00923</name>
</gene>
<dbReference type="InterPro" id="IPR029052">
    <property type="entry name" value="Metallo-depent_PP-like"/>
</dbReference>
<accession>A0ABN7ACY6</accession>
<keyword evidence="2 5" id="KW-0812">Transmembrane</keyword>
<dbReference type="Proteomes" id="UP001307889">
    <property type="component" value="Chromosome 1"/>
</dbReference>
<feature type="domain" description="Calcineurin-like phosphoesterase" evidence="6">
    <location>
        <begin position="57"/>
        <end position="239"/>
    </location>
</feature>
<keyword evidence="3 5" id="KW-1133">Transmembrane helix</keyword>
<sequence length="353" mass="40804">MLRPCLRLLKNKKKNAWKIVATFLVLLVVYLEAAVYFLNRSLWPSLTCAVEPTNYHRVLLVADPQLLGEETETWIARWDCDRFLSKTFKLALEYVEPSMVIFLGDLFDEGSTATDDEYERYHQRFKRIFRTADRFFASKTIYIPGDNDIGGENEDITPQKLNHFDKYFGLKPDVVSFHNVSFVKINYMLKSAPHPPSGSDKVLTILLSHMPLLGASSFFTEKVIRDMKPSLIISAHDHKAVHFVGDLETGERTLIESMSTDERSLSDSKWRFQSSKKHTNEILVPTCSYRMGVKETGYGVLLIDSKGDNVCYSVLWLPDRLYHLKIYFYVFLPVTALYLIMYFFGRNSLVRSQ</sequence>
<organism evidence="7 8">
    <name type="scientific">Nesidiocoris tenuis</name>
    <dbReference type="NCBI Taxonomy" id="355587"/>
    <lineage>
        <taxon>Eukaryota</taxon>
        <taxon>Metazoa</taxon>
        <taxon>Ecdysozoa</taxon>
        <taxon>Arthropoda</taxon>
        <taxon>Hexapoda</taxon>
        <taxon>Insecta</taxon>
        <taxon>Pterygota</taxon>
        <taxon>Neoptera</taxon>
        <taxon>Paraneoptera</taxon>
        <taxon>Hemiptera</taxon>
        <taxon>Heteroptera</taxon>
        <taxon>Panheteroptera</taxon>
        <taxon>Cimicomorpha</taxon>
        <taxon>Miridae</taxon>
        <taxon>Dicyphina</taxon>
        <taxon>Nesidiocoris</taxon>
    </lineage>
</organism>